<feature type="domain" description="Glycosyl transferase family 1" evidence="1">
    <location>
        <begin position="162"/>
        <end position="316"/>
    </location>
</feature>
<keyword evidence="3" id="KW-1185">Reference proteome</keyword>
<keyword evidence="2" id="KW-0808">Transferase</keyword>
<organism evidence="2 3">
    <name type="scientific">Flavobacterium ponti</name>
    <dbReference type="NCBI Taxonomy" id="665133"/>
    <lineage>
        <taxon>Bacteria</taxon>
        <taxon>Pseudomonadati</taxon>
        <taxon>Bacteroidota</taxon>
        <taxon>Flavobacteriia</taxon>
        <taxon>Flavobacteriales</taxon>
        <taxon>Flavobacteriaceae</taxon>
        <taxon>Flavobacterium</taxon>
    </lineage>
</organism>
<name>A0ABV9P2Z3_9FLAO</name>
<dbReference type="InterPro" id="IPR001296">
    <property type="entry name" value="Glyco_trans_1"/>
</dbReference>
<dbReference type="SUPFAM" id="SSF53756">
    <property type="entry name" value="UDP-Glycosyltransferase/glycogen phosphorylase"/>
    <property type="match status" value="1"/>
</dbReference>
<accession>A0ABV9P2Z3</accession>
<dbReference type="PANTHER" id="PTHR12526:SF630">
    <property type="entry name" value="GLYCOSYLTRANSFERASE"/>
    <property type="match status" value="1"/>
</dbReference>
<sequence>MKKLLYIGNKLNSHGFNKTSIETLGSFLAEEGYIVEYTSDKKNQVVRLFDMMITTFFRAKKVDYILIDTYSTSSFWYAFLCSQIASFFKTKYIPLLRGGDLPNRLNKNPYLCKLIFKHSYANVAPSNYLLEKFKERGFKNVIFIPNSIELKDYQFKKRTVIQPKILWVRSFAKIYNPKMAVEVLKLLKEKYPIASLTMVGPDKDGSLLETKEFAKSLNLEVNFTGKLSKNEWTDLAAEYDIFINTTHFDNTPISVIEAMALGLPVVTTNVGGIPYMLTNGQNALLVGDNATVAMVQAVEILLTETPLAQNLIDNAKILIESMDWQQVKYQWHNLLA</sequence>
<dbReference type="GO" id="GO:0016757">
    <property type="term" value="F:glycosyltransferase activity"/>
    <property type="evidence" value="ECO:0007669"/>
    <property type="project" value="UniProtKB-KW"/>
</dbReference>
<proteinExistence type="predicted"/>
<dbReference type="Gene3D" id="3.40.50.2000">
    <property type="entry name" value="Glycogen Phosphorylase B"/>
    <property type="match status" value="2"/>
</dbReference>
<dbReference type="EC" id="2.4.-.-" evidence="2"/>
<protein>
    <submittedName>
        <fullName evidence="2">Glycosyltransferase family 4 protein</fullName>
        <ecNumber evidence="2">2.4.-.-</ecNumber>
    </submittedName>
</protein>
<reference evidence="3" key="1">
    <citation type="journal article" date="2019" name="Int. J. Syst. Evol. Microbiol.">
        <title>The Global Catalogue of Microorganisms (GCM) 10K type strain sequencing project: providing services to taxonomists for standard genome sequencing and annotation.</title>
        <authorList>
            <consortium name="The Broad Institute Genomics Platform"/>
            <consortium name="The Broad Institute Genome Sequencing Center for Infectious Disease"/>
            <person name="Wu L."/>
            <person name="Ma J."/>
        </authorList>
    </citation>
    <scope>NUCLEOTIDE SEQUENCE [LARGE SCALE GENOMIC DNA]</scope>
    <source>
        <strain evidence="3">CCUG 50349</strain>
    </source>
</reference>
<keyword evidence="2" id="KW-0328">Glycosyltransferase</keyword>
<evidence type="ECO:0000313" key="2">
    <source>
        <dbReference type="EMBL" id="MFC4739551.1"/>
    </source>
</evidence>
<comment type="caution">
    <text evidence="2">The sequence shown here is derived from an EMBL/GenBank/DDBJ whole genome shotgun (WGS) entry which is preliminary data.</text>
</comment>
<dbReference type="Proteomes" id="UP001595885">
    <property type="component" value="Unassembled WGS sequence"/>
</dbReference>
<gene>
    <name evidence="2" type="ORF">ACFO3U_06045</name>
</gene>
<dbReference type="CDD" id="cd03801">
    <property type="entry name" value="GT4_PimA-like"/>
    <property type="match status" value="1"/>
</dbReference>
<evidence type="ECO:0000259" key="1">
    <source>
        <dbReference type="Pfam" id="PF00534"/>
    </source>
</evidence>
<dbReference type="Pfam" id="PF00534">
    <property type="entry name" value="Glycos_transf_1"/>
    <property type="match status" value="1"/>
</dbReference>
<evidence type="ECO:0000313" key="3">
    <source>
        <dbReference type="Proteomes" id="UP001595885"/>
    </source>
</evidence>
<dbReference type="RefSeq" id="WP_379739221.1">
    <property type="nucleotide sequence ID" value="NZ_JBHSGW010000004.1"/>
</dbReference>
<dbReference type="PANTHER" id="PTHR12526">
    <property type="entry name" value="GLYCOSYLTRANSFERASE"/>
    <property type="match status" value="1"/>
</dbReference>
<dbReference type="EMBL" id="JBHSGW010000004">
    <property type="protein sequence ID" value="MFC4739551.1"/>
    <property type="molecule type" value="Genomic_DNA"/>
</dbReference>